<feature type="transmembrane region" description="Helical" evidence="1">
    <location>
        <begin position="379"/>
        <end position="398"/>
    </location>
</feature>
<evidence type="ECO:0008006" key="4">
    <source>
        <dbReference type="Google" id="ProtNLM"/>
    </source>
</evidence>
<feature type="transmembrane region" description="Helical" evidence="1">
    <location>
        <begin position="126"/>
        <end position="144"/>
    </location>
</feature>
<dbReference type="EMBL" id="LBZV01000001">
    <property type="protein sequence ID" value="KKR78285.1"/>
    <property type="molecule type" value="Genomic_DNA"/>
</dbReference>
<evidence type="ECO:0000313" key="2">
    <source>
        <dbReference type="EMBL" id="KKR78285.1"/>
    </source>
</evidence>
<dbReference type="PANTHER" id="PTHR38454">
    <property type="entry name" value="INTEGRAL MEMBRANE PROTEIN-RELATED"/>
    <property type="match status" value="1"/>
</dbReference>
<feature type="transmembrane region" description="Helical" evidence="1">
    <location>
        <begin position="311"/>
        <end position="329"/>
    </location>
</feature>
<organism evidence="2 3">
    <name type="scientific">Candidatus Curtissbacteria bacterium GW2011_GWA1_40_9</name>
    <dbReference type="NCBI Taxonomy" id="1618408"/>
    <lineage>
        <taxon>Bacteria</taxon>
        <taxon>Candidatus Curtissiibacteriota</taxon>
    </lineage>
</organism>
<evidence type="ECO:0000256" key="1">
    <source>
        <dbReference type="SAM" id="Phobius"/>
    </source>
</evidence>
<protein>
    <recommendedName>
        <fullName evidence="4">Membrane protein 6-pyruvoyl-tetrahydropterin synthase-related domain-containing protein</fullName>
    </recommendedName>
</protein>
<name>A0A0G0W1W8_9BACT</name>
<feature type="transmembrane region" description="Helical" evidence="1">
    <location>
        <begin position="199"/>
        <end position="215"/>
    </location>
</feature>
<dbReference type="PANTHER" id="PTHR38454:SF1">
    <property type="entry name" value="INTEGRAL MEMBRANE PROTEIN"/>
    <property type="match status" value="1"/>
</dbReference>
<evidence type="ECO:0000313" key="3">
    <source>
        <dbReference type="Proteomes" id="UP000034292"/>
    </source>
</evidence>
<reference evidence="2 3" key="1">
    <citation type="journal article" date="2015" name="Nature">
        <title>rRNA introns, odd ribosomes, and small enigmatic genomes across a large radiation of phyla.</title>
        <authorList>
            <person name="Brown C.T."/>
            <person name="Hug L.A."/>
            <person name="Thomas B.C."/>
            <person name="Sharon I."/>
            <person name="Castelle C.J."/>
            <person name="Singh A."/>
            <person name="Wilkins M.J."/>
            <person name="Williams K.H."/>
            <person name="Banfield J.F."/>
        </authorList>
    </citation>
    <scope>NUCLEOTIDE SEQUENCE [LARGE SCALE GENOMIC DNA]</scope>
</reference>
<keyword evidence="1" id="KW-0812">Transmembrane</keyword>
<dbReference type="InterPro" id="IPR018580">
    <property type="entry name" value="Uncharacterised_YfhO"/>
</dbReference>
<dbReference type="Proteomes" id="UP000034292">
    <property type="component" value="Unassembled WGS sequence"/>
</dbReference>
<feature type="transmembrane region" description="Helical" evidence="1">
    <location>
        <begin position="341"/>
        <end position="359"/>
    </location>
</feature>
<feature type="transmembrane region" description="Helical" evidence="1">
    <location>
        <begin position="91"/>
        <end position="114"/>
    </location>
</feature>
<sequence length="729" mass="85247">MIKNYFKKLWPIAILVMISIGYHFNLFWPTPSIYVTPDYGRSDLIHSKIPTQYLMWKNLHERNLPLWEKDIYQGYPVLDGLEMGFFYLPNLLFFSFLPFWLAFNLGYVVNAILVSAGTYLLSRSFGFNKSASLVAALTFAYSPIFTLHYHHYNLILGMAAIPWLFWLINSFFNTKRIIFLTIVPFVLAEQYFAGSPQIPTYNLFFLSAFYIYKLKQKKLEKKSHTKLILLFLATIFLGLLITSIQLIPTYFLIKTSKWFSDTSPQAILTQFPFKFRNLLTIIQPYILGNPKYGTYPHWQPGNWGIFWESNAYFGIIQFVLLISSLFLLFRKSFNNYKNLLLVLLAFFFLGFTLSLGHQAPLHPIFSMPPFSFFRVPSRFLFISFFSAALICALVLNNIKKTRKRIISYLLLVLIPILVTIDIFRVWKPYSQVGSIDMWLSPPEITNSIQSDRIASIGQHLFWNDTFYKNGWSENSNDYFFYRNFLNENLNLQFNISHLYGYESIVPNRMSLVEQLSRSQIKLNEQEYQIGNISEKVLDFSNVRYLTIPYKLSAKNWRLVRLLEHNNKSIYLYENLDFLQNAYIVDNYKVAKNRMDFSQILNDENYDPRNSVILEEEINLPKQEGDQNNSEILSLNKTNNKVEIQVKTDKSSILVLSDSYYKGWKAFIDGHQTKIYPANANSRAIILPRGTSSIMFDYRPRIITTSLFITLAALLTSIVIIWKSRNAYLS</sequence>
<feature type="transmembrane region" description="Helical" evidence="1">
    <location>
        <begin position="9"/>
        <end position="28"/>
    </location>
</feature>
<dbReference type="Pfam" id="PF09586">
    <property type="entry name" value="YfhO"/>
    <property type="match status" value="1"/>
</dbReference>
<feature type="transmembrane region" description="Helical" evidence="1">
    <location>
        <begin position="227"/>
        <end position="253"/>
    </location>
</feature>
<proteinExistence type="predicted"/>
<feature type="transmembrane region" description="Helical" evidence="1">
    <location>
        <begin position="701"/>
        <end position="721"/>
    </location>
</feature>
<gene>
    <name evidence="2" type="ORF">UU23_C0001G0049</name>
</gene>
<feature type="transmembrane region" description="Helical" evidence="1">
    <location>
        <begin position="177"/>
        <end position="193"/>
    </location>
</feature>
<dbReference type="STRING" id="1618408.UU23_C0001G0049"/>
<accession>A0A0G0W1W8</accession>
<keyword evidence="1" id="KW-0472">Membrane</keyword>
<dbReference type="AlphaFoldDB" id="A0A0G0W1W8"/>
<comment type="caution">
    <text evidence="2">The sequence shown here is derived from an EMBL/GenBank/DDBJ whole genome shotgun (WGS) entry which is preliminary data.</text>
</comment>
<feature type="transmembrane region" description="Helical" evidence="1">
    <location>
        <begin position="405"/>
        <end position="426"/>
    </location>
</feature>
<keyword evidence="1" id="KW-1133">Transmembrane helix</keyword>
<feature type="transmembrane region" description="Helical" evidence="1">
    <location>
        <begin position="150"/>
        <end position="168"/>
    </location>
</feature>